<evidence type="ECO:0000259" key="1">
    <source>
        <dbReference type="Pfam" id="PF01370"/>
    </source>
</evidence>
<reference evidence="3" key="1">
    <citation type="journal article" date="2012" name="PLoS Negl. Trop. Dis.">
        <title>A systematically improved high quality genome and transcriptome of the human blood fluke Schistosoma mansoni.</title>
        <authorList>
            <person name="Protasio A.V."/>
            <person name="Tsai I.J."/>
            <person name="Babbage A."/>
            <person name="Nichol S."/>
            <person name="Hunt M."/>
            <person name="Aslett M.A."/>
            <person name="De Silva N."/>
            <person name="Velarde G.S."/>
            <person name="Anderson T.J."/>
            <person name="Clark R.C."/>
            <person name="Davidson C."/>
            <person name="Dillon G.P."/>
            <person name="Holroyd N.E."/>
            <person name="LoVerde P.T."/>
            <person name="Lloyd C."/>
            <person name="McQuillan J."/>
            <person name="Oliveira G."/>
            <person name="Otto T.D."/>
            <person name="Parker-Manuel S.J."/>
            <person name="Quail M.A."/>
            <person name="Wilson R.A."/>
            <person name="Zerlotini A."/>
            <person name="Dunne D.W."/>
            <person name="Berriman M."/>
        </authorList>
    </citation>
    <scope>NUCLEOTIDE SEQUENCE [LARGE SCALE GENOMIC DNA]</scope>
    <source>
        <strain evidence="3">Puerto Rican</strain>
    </source>
</reference>
<organism evidence="3 4">
    <name type="scientific">Schistosoma mansoni</name>
    <name type="common">Blood fluke</name>
    <dbReference type="NCBI Taxonomy" id="6183"/>
    <lineage>
        <taxon>Eukaryota</taxon>
        <taxon>Metazoa</taxon>
        <taxon>Spiralia</taxon>
        <taxon>Lophotrochozoa</taxon>
        <taxon>Platyhelminthes</taxon>
        <taxon>Trematoda</taxon>
        <taxon>Digenea</taxon>
        <taxon>Strigeidida</taxon>
        <taxon>Schistosomatoidea</taxon>
        <taxon>Schistosomatidae</taxon>
        <taxon>Schistosoma</taxon>
    </lineage>
</organism>
<dbReference type="SUPFAM" id="SSF51735">
    <property type="entry name" value="NAD(P)-binding Rossmann-fold domains"/>
    <property type="match status" value="1"/>
</dbReference>
<dbReference type="FunCoup" id="A0A5K4EB17">
    <property type="interactions" value="304"/>
</dbReference>
<dbReference type="PANTHER" id="PTHR11092">
    <property type="entry name" value="SUGAR NUCLEOTIDE EPIMERASE RELATED"/>
    <property type="match status" value="1"/>
</dbReference>
<evidence type="ECO:0000313" key="4">
    <source>
        <dbReference type="WBParaSite" id="Smp_025150.2"/>
    </source>
</evidence>
<feature type="domain" description="NAD-dependent epimerase/dehydratase" evidence="1">
    <location>
        <begin position="4"/>
        <end position="113"/>
    </location>
</feature>
<dbReference type="AlphaFoldDB" id="A0A5K4EB17"/>
<dbReference type="WBParaSite" id="Smp_025150.2">
    <property type="protein sequence ID" value="Smp_025150.2"/>
    <property type="gene ID" value="Smp_025150"/>
</dbReference>
<protein>
    <submittedName>
        <fullName evidence="4">Sugar nucleotide epimerase related</fullName>
    </submittedName>
</protein>
<sequence>MKFLIGGGTGLIGRSLVSSLRSTGHNVQVISRKPKEKNDLSWDSIKKNGLPSDVDVIVNLSGRNIGEVNLLFFIKENYYSYIEEVFTSRIDTTKLLVDLSKSAPIKAFINASAVGFQVMACFVFQFNKVINIPRENQVRCNIHSLSRLPYKTDQYLAYQGFYPPDLQTTYDESAPPRDCNFITNLVNQWEDAAQIPSRPDIRQIQLRTGVVLSKDSHFIRTVRHVFPLGFCNPIGTGRQWMSWIHLDDMVRIIEYVSDLERVFPSGPVNCTSPKPVQQVTFAKAMAESLGAPMNIFSDAPIPSFLFTLLLGRDRATLVLDGQRVIPRKLLNAGFEFKYPDIADALENIFGRRPRS</sequence>
<evidence type="ECO:0000313" key="3">
    <source>
        <dbReference type="Proteomes" id="UP000008854"/>
    </source>
</evidence>
<dbReference type="Proteomes" id="UP000008854">
    <property type="component" value="Unassembled WGS sequence"/>
</dbReference>
<proteinExistence type="predicted"/>
<dbReference type="Pfam" id="PF08338">
    <property type="entry name" value="DUF1731"/>
    <property type="match status" value="1"/>
</dbReference>
<dbReference type="InterPro" id="IPR013549">
    <property type="entry name" value="DUF1731"/>
</dbReference>
<dbReference type="InterPro" id="IPR036291">
    <property type="entry name" value="NAD(P)-bd_dom_sf"/>
</dbReference>
<name>A0A5K4EB17_SCHMA</name>
<dbReference type="Gene3D" id="3.40.50.720">
    <property type="entry name" value="NAD(P)-binding Rossmann-like Domain"/>
    <property type="match status" value="1"/>
</dbReference>
<dbReference type="PANTHER" id="PTHR11092:SF0">
    <property type="entry name" value="EPIMERASE FAMILY PROTEIN SDR39U1"/>
    <property type="match status" value="1"/>
</dbReference>
<accession>A0A5K4EB17</accession>
<dbReference type="Pfam" id="PF01370">
    <property type="entry name" value="Epimerase"/>
    <property type="match status" value="1"/>
</dbReference>
<dbReference type="InterPro" id="IPR001509">
    <property type="entry name" value="Epimerase_deHydtase"/>
</dbReference>
<dbReference type="STRING" id="6183.A0A5K4EB17"/>
<keyword evidence="3" id="KW-1185">Reference proteome</keyword>
<reference evidence="4" key="2">
    <citation type="submission" date="2019-11" db="UniProtKB">
        <authorList>
            <consortium name="WormBaseParasite"/>
        </authorList>
    </citation>
    <scope>IDENTIFICATION</scope>
    <source>
        <strain evidence="4">Puerto Rican</strain>
    </source>
</reference>
<dbReference type="InParanoid" id="A0A5K4EB17"/>
<evidence type="ECO:0000259" key="2">
    <source>
        <dbReference type="Pfam" id="PF08338"/>
    </source>
</evidence>
<feature type="domain" description="DUF1731" evidence="2">
    <location>
        <begin position="301"/>
        <end position="348"/>
    </location>
</feature>